<dbReference type="AlphaFoldDB" id="A0A068VJ24"/>
<keyword evidence="3" id="KW-1185">Reference proteome</keyword>
<sequence length="60" mass="7108">MRHYFFLFQVQNCNTIFEKSTVFLIPSPLFLSCFFGTIHFFIFIFVGAHISGDDSFQKYL</sequence>
<dbReference type="Proteomes" id="UP000295252">
    <property type="component" value="Unassembled WGS sequence"/>
</dbReference>
<proteinExistence type="predicted"/>
<evidence type="ECO:0000256" key="1">
    <source>
        <dbReference type="SAM" id="Phobius"/>
    </source>
</evidence>
<gene>
    <name evidence="2" type="ORF">GSCOC_T00013636001</name>
</gene>
<organism evidence="2 3">
    <name type="scientific">Coffea canephora</name>
    <name type="common">Robusta coffee</name>
    <dbReference type="NCBI Taxonomy" id="49390"/>
    <lineage>
        <taxon>Eukaryota</taxon>
        <taxon>Viridiplantae</taxon>
        <taxon>Streptophyta</taxon>
        <taxon>Embryophyta</taxon>
        <taxon>Tracheophyta</taxon>
        <taxon>Spermatophyta</taxon>
        <taxon>Magnoliopsida</taxon>
        <taxon>eudicotyledons</taxon>
        <taxon>Gunneridae</taxon>
        <taxon>Pentapetalae</taxon>
        <taxon>asterids</taxon>
        <taxon>lamiids</taxon>
        <taxon>Gentianales</taxon>
        <taxon>Rubiaceae</taxon>
        <taxon>Ixoroideae</taxon>
        <taxon>Gardenieae complex</taxon>
        <taxon>Bertiereae - Coffeeae clade</taxon>
        <taxon>Coffeeae</taxon>
        <taxon>Coffea</taxon>
    </lineage>
</organism>
<keyword evidence="1" id="KW-0812">Transmembrane</keyword>
<accession>A0A068VJ24</accession>
<dbReference type="Gramene" id="CDP20815">
    <property type="protein sequence ID" value="CDP20815"/>
    <property type="gene ID" value="GSCOC_T00013636001"/>
</dbReference>
<keyword evidence="1" id="KW-1133">Transmembrane helix</keyword>
<dbReference type="InParanoid" id="A0A068VJ24"/>
<dbReference type="EMBL" id="HG740884">
    <property type="protein sequence ID" value="CDP20815.1"/>
    <property type="molecule type" value="Genomic_DNA"/>
</dbReference>
<reference evidence="3" key="1">
    <citation type="journal article" date="2014" name="Science">
        <title>The coffee genome provides insight into the convergent evolution of caffeine biosynthesis.</title>
        <authorList>
            <person name="Denoeud F."/>
            <person name="Carretero-Paulet L."/>
            <person name="Dereeper A."/>
            <person name="Droc G."/>
            <person name="Guyot R."/>
            <person name="Pietrella M."/>
            <person name="Zheng C."/>
            <person name="Alberti A."/>
            <person name="Anthony F."/>
            <person name="Aprea G."/>
            <person name="Aury J.M."/>
            <person name="Bento P."/>
            <person name="Bernard M."/>
            <person name="Bocs S."/>
            <person name="Campa C."/>
            <person name="Cenci A."/>
            <person name="Combes M.C."/>
            <person name="Crouzillat D."/>
            <person name="Da Silva C."/>
            <person name="Daddiego L."/>
            <person name="De Bellis F."/>
            <person name="Dussert S."/>
            <person name="Garsmeur O."/>
            <person name="Gayraud T."/>
            <person name="Guignon V."/>
            <person name="Jahn K."/>
            <person name="Jamilloux V."/>
            <person name="Joet T."/>
            <person name="Labadie K."/>
            <person name="Lan T."/>
            <person name="Leclercq J."/>
            <person name="Lepelley M."/>
            <person name="Leroy T."/>
            <person name="Li L.T."/>
            <person name="Librado P."/>
            <person name="Lopez L."/>
            <person name="Munoz A."/>
            <person name="Noel B."/>
            <person name="Pallavicini A."/>
            <person name="Perrotta G."/>
            <person name="Poncet V."/>
            <person name="Pot D."/>
            <person name="Priyono X."/>
            <person name="Rigoreau M."/>
            <person name="Rouard M."/>
            <person name="Rozas J."/>
            <person name="Tranchant-Dubreuil C."/>
            <person name="VanBuren R."/>
            <person name="Zhang Q."/>
            <person name="Andrade A.C."/>
            <person name="Argout X."/>
            <person name="Bertrand B."/>
            <person name="de Kochko A."/>
            <person name="Graziosi G."/>
            <person name="Henry R.J."/>
            <person name="Jayarama X."/>
            <person name="Ming R."/>
            <person name="Nagai C."/>
            <person name="Rounsley S."/>
            <person name="Sankoff D."/>
            <person name="Giuliano G."/>
            <person name="Albert V.A."/>
            <person name="Wincker P."/>
            <person name="Lashermes P."/>
        </authorList>
    </citation>
    <scope>NUCLEOTIDE SEQUENCE [LARGE SCALE GENOMIC DNA]</scope>
    <source>
        <strain evidence="3">cv. DH200-94</strain>
    </source>
</reference>
<protein>
    <submittedName>
        <fullName evidence="2">DH200=94 genomic scaffold, scaffold_1800</fullName>
    </submittedName>
</protein>
<evidence type="ECO:0000313" key="2">
    <source>
        <dbReference type="EMBL" id="CDP20815.1"/>
    </source>
</evidence>
<evidence type="ECO:0000313" key="3">
    <source>
        <dbReference type="Proteomes" id="UP000295252"/>
    </source>
</evidence>
<feature type="transmembrane region" description="Helical" evidence="1">
    <location>
        <begin position="29"/>
        <end position="50"/>
    </location>
</feature>
<name>A0A068VJ24_COFCA</name>
<dbReference type="PROSITE" id="PS51257">
    <property type="entry name" value="PROKAR_LIPOPROTEIN"/>
    <property type="match status" value="1"/>
</dbReference>
<keyword evidence="1" id="KW-0472">Membrane</keyword>